<dbReference type="SUPFAM" id="SSF55331">
    <property type="entry name" value="Tautomerase/MIF"/>
    <property type="match status" value="1"/>
</dbReference>
<dbReference type="Proteomes" id="UP001501565">
    <property type="component" value="Unassembled WGS sequence"/>
</dbReference>
<name>A0ABP7N4V5_9GAMM</name>
<dbReference type="InterPro" id="IPR004220">
    <property type="entry name" value="5-COMe_2-OHmuconate_Isoase"/>
</dbReference>
<proteinExistence type="predicted"/>
<dbReference type="RefSeq" id="WP_344799939.1">
    <property type="nucleotide sequence ID" value="NZ_BAABBN010000012.1"/>
</dbReference>
<gene>
    <name evidence="1" type="ORF">GCM10022277_35420</name>
</gene>
<organism evidence="1 2">
    <name type="scientific">Litoribacillus peritrichatus</name>
    <dbReference type="NCBI Taxonomy" id="718191"/>
    <lineage>
        <taxon>Bacteria</taxon>
        <taxon>Pseudomonadati</taxon>
        <taxon>Pseudomonadota</taxon>
        <taxon>Gammaproteobacteria</taxon>
        <taxon>Oceanospirillales</taxon>
        <taxon>Oceanospirillaceae</taxon>
        <taxon>Litoribacillus</taxon>
    </lineage>
</organism>
<evidence type="ECO:0000313" key="2">
    <source>
        <dbReference type="Proteomes" id="UP001501565"/>
    </source>
</evidence>
<dbReference type="CDD" id="cd00580">
    <property type="entry name" value="CHMI"/>
    <property type="match status" value="1"/>
</dbReference>
<reference evidence="2" key="1">
    <citation type="journal article" date="2019" name="Int. J. Syst. Evol. Microbiol.">
        <title>The Global Catalogue of Microorganisms (GCM) 10K type strain sequencing project: providing services to taxonomists for standard genome sequencing and annotation.</title>
        <authorList>
            <consortium name="The Broad Institute Genomics Platform"/>
            <consortium name="The Broad Institute Genome Sequencing Center for Infectious Disease"/>
            <person name="Wu L."/>
            <person name="Ma J."/>
        </authorList>
    </citation>
    <scope>NUCLEOTIDE SEQUENCE [LARGE SCALE GENOMIC DNA]</scope>
    <source>
        <strain evidence="2">JCM 17551</strain>
    </source>
</reference>
<dbReference type="PANTHER" id="PTHR37950:SF1">
    <property type="entry name" value="4-HYDROXYPHENYLACETATE CATABOLISM PROTEIN"/>
    <property type="match status" value="1"/>
</dbReference>
<dbReference type="InterPro" id="IPR014347">
    <property type="entry name" value="Tautomerase/MIF_sf"/>
</dbReference>
<evidence type="ECO:0008006" key="3">
    <source>
        <dbReference type="Google" id="ProtNLM"/>
    </source>
</evidence>
<dbReference type="Pfam" id="PF02962">
    <property type="entry name" value="CHMI"/>
    <property type="match status" value="1"/>
</dbReference>
<dbReference type="PANTHER" id="PTHR37950">
    <property type="entry name" value="4-HYDROXYPHENYLACETATE CATABOLISM PROTEIN"/>
    <property type="match status" value="1"/>
</dbReference>
<dbReference type="EMBL" id="BAABBN010000012">
    <property type="protein sequence ID" value="GAA3935849.1"/>
    <property type="molecule type" value="Genomic_DNA"/>
</dbReference>
<evidence type="ECO:0000313" key="1">
    <source>
        <dbReference type="EMBL" id="GAA3935849.1"/>
    </source>
</evidence>
<protein>
    <recommendedName>
        <fullName evidence="3">5-carboxymethyl-2-hydroxymuconate isomerase</fullName>
    </recommendedName>
</protein>
<dbReference type="Gene3D" id="3.30.429.10">
    <property type="entry name" value="Macrophage Migration Inhibitory Factor"/>
    <property type="match status" value="1"/>
</dbReference>
<sequence>MPHCIVEYSSDLMPETAPTQMMEAVLKGALNSALFDRKDIKLRAMSYETYLGGHDSQRFIHVELKILSGRNNEQKVILTESVLNQLRGLNLSDISISVEVTDTDKDSYRKSVK</sequence>
<accession>A0ABP7N4V5</accession>
<keyword evidence="2" id="KW-1185">Reference proteome</keyword>
<comment type="caution">
    <text evidence="1">The sequence shown here is derived from an EMBL/GenBank/DDBJ whole genome shotgun (WGS) entry which is preliminary data.</text>
</comment>